<feature type="compositionally biased region" description="Polar residues" evidence="1">
    <location>
        <begin position="20"/>
        <end position="32"/>
    </location>
</feature>
<evidence type="ECO:0000313" key="2">
    <source>
        <dbReference type="Proteomes" id="UP000095283"/>
    </source>
</evidence>
<feature type="region of interest" description="Disordered" evidence="1">
    <location>
        <begin position="1"/>
        <end position="34"/>
    </location>
</feature>
<proteinExistence type="predicted"/>
<keyword evidence="2" id="KW-1185">Reference proteome</keyword>
<dbReference type="WBParaSite" id="Hba_15646">
    <property type="protein sequence ID" value="Hba_15646"/>
    <property type="gene ID" value="Hba_15646"/>
</dbReference>
<protein>
    <submittedName>
        <fullName evidence="3">EGR1</fullName>
    </submittedName>
</protein>
<accession>A0A1I7XE82</accession>
<evidence type="ECO:0000256" key="1">
    <source>
        <dbReference type="SAM" id="MobiDB-lite"/>
    </source>
</evidence>
<dbReference type="Proteomes" id="UP000095283">
    <property type="component" value="Unplaced"/>
</dbReference>
<sequence>MNDITLKYQGTPSGGGFSPLPTTSGSSFSAAQSPLPYKDPLLSHRTNYATLMRSGDPSLSNPEFQIQNEDFPALPGAIPGDITSQAPSSMVI</sequence>
<name>A0A1I7XE82_HETBA</name>
<feature type="compositionally biased region" description="Polar residues" evidence="1">
    <location>
        <begin position="82"/>
        <end position="92"/>
    </location>
</feature>
<feature type="region of interest" description="Disordered" evidence="1">
    <location>
        <begin position="70"/>
        <end position="92"/>
    </location>
</feature>
<dbReference type="AlphaFoldDB" id="A0A1I7XE82"/>
<reference evidence="3" key="1">
    <citation type="submission" date="2016-11" db="UniProtKB">
        <authorList>
            <consortium name="WormBaseParasite"/>
        </authorList>
    </citation>
    <scope>IDENTIFICATION</scope>
</reference>
<organism evidence="2 3">
    <name type="scientific">Heterorhabditis bacteriophora</name>
    <name type="common">Entomopathogenic nematode worm</name>
    <dbReference type="NCBI Taxonomy" id="37862"/>
    <lineage>
        <taxon>Eukaryota</taxon>
        <taxon>Metazoa</taxon>
        <taxon>Ecdysozoa</taxon>
        <taxon>Nematoda</taxon>
        <taxon>Chromadorea</taxon>
        <taxon>Rhabditida</taxon>
        <taxon>Rhabditina</taxon>
        <taxon>Rhabditomorpha</taxon>
        <taxon>Strongyloidea</taxon>
        <taxon>Heterorhabditidae</taxon>
        <taxon>Heterorhabditis</taxon>
    </lineage>
</organism>
<evidence type="ECO:0000313" key="3">
    <source>
        <dbReference type="WBParaSite" id="Hba_15646"/>
    </source>
</evidence>